<dbReference type="InterPro" id="IPR011095">
    <property type="entry name" value="Dala_Dala_lig_C"/>
</dbReference>
<dbReference type="PANTHER" id="PTHR23132">
    <property type="entry name" value="D-ALANINE--D-ALANINE LIGASE"/>
    <property type="match status" value="1"/>
</dbReference>
<dbReference type="EMBL" id="JAATEN010000013">
    <property type="protein sequence ID" value="NJQ02329.1"/>
    <property type="molecule type" value="Genomic_DNA"/>
</dbReference>
<evidence type="ECO:0000256" key="3">
    <source>
        <dbReference type="ARBA" id="ARBA00010871"/>
    </source>
</evidence>
<keyword evidence="7 14" id="KW-0067">ATP-binding</keyword>
<keyword evidence="4 13" id="KW-0436">Ligase</keyword>
<keyword evidence="6 14" id="KW-0547">Nucleotide-binding</keyword>
<evidence type="ECO:0000256" key="12">
    <source>
        <dbReference type="ARBA" id="ARBA00023316"/>
    </source>
</evidence>
<evidence type="ECO:0000256" key="14">
    <source>
        <dbReference type="PROSITE-ProRule" id="PRU00409"/>
    </source>
</evidence>
<keyword evidence="12 13" id="KW-0961">Cell wall biogenesis/degradation</keyword>
<evidence type="ECO:0000256" key="15">
    <source>
        <dbReference type="SAM" id="MobiDB-lite"/>
    </source>
</evidence>
<comment type="function">
    <text evidence="13">Cell wall formation.</text>
</comment>
<organism evidence="17 18">
    <name type="scientific">Streptomyces zingiberis</name>
    <dbReference type="NCBI Taxonomy" id="2053010"/>
    <lineage>
        <taxon>Bacteria</taxon>
        <taxon>Bacillati</taxon>
        <taxon>Actinomycetota</taxon>
        <taxon>Actinomycetes</taxon>
        <taxon>Kitasatosporales</taxon>
        <taxon>Streptomycetaceae</taxon>
        <taxon>Streptomyces</taxon>
    </lineage>
</organism>
<dbReference type="PROSITE" id="PS00844">
    <property type="entry name" value="DALA_DALA_LIGASE_2"/>
    <property type="match status" value="1"/>
</dbReference>
<dbReference type="Gene3D" id="3.30.470.20">
    <property type="entry name" value="ATP-grasp fold, B domain"/>
    <property type="match status" value="1"/>
</dbReference>
<feature type="domain" description="ATP-grasp" evidence="16">
    <location>
        <begin position="184"/>
        <end position="399"/>
    </location>
</feature>
<evidence type="ECO:0000259" key="16">
    <source>
        <dbReference type="PROSITE" id="PS50975"/>
    </source>
</evidence>
<dbReference type="Gene3D" id="3.40.50.20">
    <property type="match status" value="1"/>
</dbReference>
<proteinExistence type="inferred from homology"/>
<dbReference type="PROSITE" id="PS00843">
    <property type="entry name" value="DALA_DALA_LIGASE_1"/>
    <property type="match status" value="1"/>
</dbReference>
<sequence length="409" mass="43415">MSSESSPQSPSRSHSRSPSVNPSVSPVPAGGGARKPRVAVVFGGRSSEHAISVVTAGAVMAAIDRNAYEVLPIGITTDGRWALTADDPARMAIEGRTLPSVDRLAESAEGGVLLPVDPAGREVVYSEPGQVPKSLGEVDVVFPVLHGPYGEDGTLQGLLELSGVPYVGSGVLASAVGMDKEYMKRVFTSFGLAVGPYTVIRPREWERDGGDGPGAAARAKIIEFAAEHGWPVFVKPARAGSSMGISRVGGPDELDAALAEARRHDPKVLVEAALSGREIECGVLEFEDGPRASVPAEIPPVTAHDFYDFEAKYIDSAAGLVPAPLTEEQTARVRELAVRAFDAAACEGLVRADFFLREDGEFVINEINTMPGFTPISMYPRMWQESGVSYPELVDLLIKAALRRPTGLR</sequence>
<feature type="compositionally biased region" description="Low complexity" evidence="15">
    <location>
        <begin position="1"/>
        <end position="28"/>
    </location>
</feature>
<dbReference type="RefSeq" id="WP_168102951.1">
    <property type="nucleotide sequence ID" value="NZ_JAATEN010000013.1"/>
</dbReference>
<accession>A0ABX1C5X5</accession>
<keyword evidence="5" id="KW-0479">Metal-binding</keyword>
<dbReference type="SUPFAM" id="SSF52440">
    <property type="entry name" value="PreATP-grasp domain"/>
    <property type="match status" value="1"/>
</dbReference>
<evidence type="ECO:0000256" key="7">
    <source>
        <dbReference type="ARBA" id="ARBA00022840"/>
    </source>
</evidence>
<dbReference type="SUPFAM" id="SSF56059">
    <property type="entry name" value="Glutathione synthetase ATP-binding domain-like"/>
    <property type="match status" value="1"/>
</dbReference>
<evidence type="ECO:0000256" key="4">
    <source>
        <dbReference type="ARBA" id="ARBA00022598"/>
    </source>
</evidence>
<dbReference type="InterPro" id="IPR005905">
    <property type="entry name" value="D_ala_D_ala"/>
</dbReference>
<comment type="catalytic activity">
    <reaction evidence="13">
        <text>2 D-alanine + ATP = D-alanyl-D-alanine + ADP + phosphate + H(+)</text>
        <dbReference type="Rhea" id="RHEA:11224"/>
        <dbReference type="ChEBI" id="CHEBI:15378"/>
        <dbReference type="ChEBI" id="CHEBI:30616"/>
        <dbReference type="ChEBI" id="CHEBI:43474"/>
        <dbReference type="ChEBI" id="CHEBI:57416"/>
        <dbReference type="ChEBI" id="CHEBI:57822"/>
        <dbReference type="ChEBI" id="CHEBI:456216"/>
        <dbReference type="EC" id="6.3.2.4"/>
    </reaction>
</comment>
<dbReference type="Gene3D" id="3.30.1490.20">
    <property type="entry name" value="ATP-grasp fold, A domain"/>
    <property type="match status" value="1"/>
</dbReference>
<keyword evidence="9 13" id="KW-0133">Cell shape</keyword>
<evidence type="ECO:0000256" key="9">
    <source>
        <dbReference type="ARBA" id="ARBA00022960"/>
    </source>
</evidence>
<dbReference type="InterPro" id="IPR013815">
    <property type="entry name" value="ATP_grasp_subdomain_1"/>
</dbReference>
<comment type="cofactor">
    <cofactor evidence="1">
        <name>Mn(2+)</name>
        <dbReference type="ChEBI" id="CHEBI:29035"/>
    </cofactor>
</comment>
<evidence type="ECO:0000256" key="11">
    <source>
        <dbReference type="ARBA" id="ARBA00023211"/>
    </source>
</evidence>
<dbReference type="InterPro" id="IPR011761">
    <property type="entry name" value="ATP-grasp"/>
</dbReference>
<evidence type="ECO:0000256" key="1">
    <source>
        <dbReference type="ARBA" id="ARBA00001936"/>
    </source>
</evidence>
<dbReference type="Pfam" id="PF01820">
    <property type="entry name" value="Dala_Dala_lig_N"/>
    <property type="match status" value="1"/>
</dbReference>
<dbReference type="HAMAP" id="MF_00047">
    <property type="entry name" value="Dala_Dala_lig"/>
    <property type="match status" value="1"/>
</dbReference>
<keyword evidence="8" id="KW-0460">Magnesium</keyword>
<gene>
    <name evidence="13" type="primary">ddl</name>
    <name evidence="17" type="ORF">HCK00_17710</name>
</gene>
<feature type="region of interest" description="Disordered" evidence="15">
    <location>
        <begin position="1"/>
        <end position="34"/>
    </location>
</feature>
<keyword evidence="10 13" id="KW-0573">Peptidoglycan synthesis</keyword>
<dbReference type="EC" id="6.3.2.4" evidence="13"/>
<comment type="cofactor">
    <cofactor evidence="2">
        <name>Mg(2+)</name>
        <dbReference type="ChEBI" id="CHEBI:18420"/>
    </cofactor>
</comment>
<name>A0ABX1C5X5_9ACTN</name>
<dbReference type="NCBIfam" id="NF002528">
    <property type="entry name" value="PRK01966.1-4"/>
    <property type="match status" value="1"/>
</dbReference>
<dbReference type="Pfam" id="PF07478">
    <property type="entry name" value="Dala_Dala_lig_C"/>
    <property type="match status" value="1"/>
</dbReference>
<evidence type="ECO:0000256" key="10">
    <source>
        <dbReference type="ARBA" id="ARBA00022984"/>
    </source>
</evidence>
<comment type="similarity">
    <text evidence="3 13">Belongs to the D-alanine--D-alanine ligase family.</text>
</comment>
<dbReference type="NCBIfam" id="TIGR01205">
    <property type="entry name" value="D_ala_D_alaTIGR"/>
    <property type="match status" value="1"/>
</dbReference>
<keyword evidence="13" id="KW-0963">Cytoplasm</keyword>
<dbReference type="InterPro" id="IPR000291">
    <property type="entry name" value="D-Ala_lig_Van_CS"/>
</dbReference>
<evidence type="ECO:0000313" key="18">
    <source>
        <dbReference type="Proteomes" id="UP000695264"/>
    </source>
</evidence>
<keyword evidence="18" id="KW-1185">Reference proteome</keyword>
<evidence type="ECO:0000256" key="5">
    <source>
        <dbReference type="ARBA" id="ARBA00022723"/>
    </source>
</evidence>
<evidence type="ECO:0000313" key="17">
    <source>
        <dbReference type="EMBL" id="NJQ02329.1"/>
    </source>
</evidence>
<comment type="subcellular location">
    <subcellularLocation>
        <location evidence="13">Cytoplasm</location>
    </subcellularLocation>
</comment>
<evidence type="ECO:0000256" key="8">
    <source>
        <dbReference type="ARBA" id="ARBA00022842"/>
    </source>
</evidence>
<evidence type="ECO:0000256" key="2">
    <source>
        <dbReference type="ARBA" id="ARBA00001946"/>
    </source>
</evidence>
<dbReference type="GO" id="GO:0016874">
    <property type="term" value="F:ligase activity"/>
    <property type="evidence" value="ECO:0007669"/>
    <property type="project" value="UniProtKB-KW"/>
</dbReference>
<dbReference type="PROSITE" id="PS50975">
    <property type="entry name" value="ATP_GRASP"/>
    <property type="match status" value="1"/>
</dbReference>
<reference evidence="17 18" key="1">
    <citation type="submission" date="2020-03" db="EMBL/GenBank/DDBJ databases">
        <title>WGS of actinomycetes isolated from Thailand.</title>
        <authorList>
            <person name="Thawai C."/>
        </authorList>
    </citation>
    <scope>NUCLEOTIDE SEQUENCE [LARGE SCALE GENOMIC DNA]</scope>
    <source>
        <strain evidence="17 18">PLAI 1-29</strain>
    </source>
</reference>
<dbReference type="PIRSF" id="PIRSF039102">
    <property type="entry name" value="Ddl/VanB"/>
    <property type="match status" value="1"/>
</dbReference>
<evidence type="ECO:0000256" key="6">
    <source>
        <dbReference type="ARBA" id="ARBA00022741"/>
    </source>
</evidence>
<comment type="caution">
    <text evidence="17">The sequence shown here is derived from an EMBL/GenBank/DDBJ whole genome shotgun (WGS) entry which is preliminary data.</text>
</comment>
<keyword evidence="11" id="KW-0464">Manganese</keyword>
<comment type="pathway">
    <text evidence="13">Cell wall biogenesis; peptidoglycan biosynthesis.</text>
</comment>
<dbReference type="InterPro" id="IPR011127">
    <property type="entry name" value="Dala_Dala_lig_N"/>
</dbReference>
<dbReference type="Proteomes" id="UP000695264">
    <property type="component" value="Unassembled WGS sequence"/>
</dbReference>
<dbReference type="PANTHER" id="PTHR23132:SF25">
    <property type="entry name" value="D-ALANINE--D-ALANINE LIGASE A"/>
    <property type="match status" value="1"/>
</dbReference>
<dbReference type="InterPro" id="IPR016185">
    <property type="entry name" value="PreATP-grasp_dom_sf"/>
</dbReference>
<protein>
    <recommendedName>
        <fullName evidence="13">D-alanine--D-alanine ligase</fullName>
        <ecNumber evidence="13">6.3.2.4</ecNumber>
    </recommendedName>
    <alternativeName>
        <fullName evidence="13">D-Ala-D-Ala ligase</fullName>
    </alternativeName>
    <alternativeName>
        <fullName evidence="13">D-alanylalanine synthetase</fullName>
    </alternativeName>
</protein>
<evidence type="ECO:0000256" key="13">
    <source>
        <dbReference type="HAMAP-Rule" id="MF_00047"/>
    </source>
</evidence>